<evidence type="ECO:0000313" key="10">
    <source>
        <dbReference type="Proteomes" id="UP000001396"/>
    </source>
</evidence>
<dbReference type="PANTHER" id="PTHR10953:SF9">
    <property type="entry name" value="UBIQUITIN-LIKE MODIFIER-ACTIVATING ENZYME 5"/>
    <property type="match status" value="1"/>
</dbReference>
<dbReference type="GO" id="GO:0046872">
    <property type="term" value="F:metal ion binding"/>
    <property type="evidence" value="ECO:0007669"/>
    <property type="project" value="UniProtKB-KW"/>
</dbReference>
<dbReference type="AlphaFoldDB" id="D3BCL1"/>
<dbReference type="GO" id="GO:0005524">
    <property type="term" value="F:ATP binding"/>
    <property type="evidence" value="ECO:0007669"/>
    <property type="project" value="UniProtKB-KW"/>
</dbReference>
<keyword evidence="5" id="KW-0833">Ubl conjugation pathway</keyword>
<sequence>MTEQKQHYRGKIDKLSSEVVDSNPYSRLMALKKMGIVNNYEDIRNKSVVIVGLGGIGSVAAEMLTRCGVGKLLLFDYDTVEIANMNRLFFRPEQAGMTKTKAAMETLQSINPDVEFETYNYNITTLDNFNHFQERIKCGGIAEGSPVSLVLGCVDNFEARVAINQACLELNMEWMESGVSENAISGHIQFIKPGETACFQCVPPLIVASGIDERTLKREGVCAASLPTTMGIVAGMLVQSALKYLLGFGEASNLLGYNALQDYFPKDTIRPNPECVNSFCVKLQAAYQEYLKNKPVEIKPVEEIVKPSTENEWGIELIEEEVVPTPTTKPTQQPSKGIEFAYETTPTVDLSKETTVQTNESTSLSDLMAKLKYNSNKIK</sequence>
<evidence type="ECO:0000313" key="9">
    <source>
        <dbReference type="EMBL" id="EFA80653.1"/>
    </source>
</evidence>
<dbReference type="Pfam" id="PF00899">
    <property type="entry name" value="ThiF"/>
    <property type="match status" value="1"/>
</dbReference>
<dbReference type="GO" id="GO:0071566">
    <property type="term" value="F:UFM1 activating enzyme activity"/>
    <property type="evidence" value="ECO:0007669"/>
    <property type="project" value="TreeGrafter"/>
</dbReference>
<dbReference type="RefSeq" id="XP_020432773.1">
    <property type="nucleotide sequence ID" value="XM_020577099.1"/>
</dbReference>
<evidence type="ECO:0000259" key="8">
    <source>
        <dbReference type="Pfam" id="PF00899"/>
    </source>
</evidence>
<reference evidence="9 10" key="1">
    <citation type="journal article" date="2011" name="Genome Res.">
        <title>Phylogeny-wide analysis of social amoeba genomes highlights ancient origins for complex intercellular communication.</title>
        <authorList>
            <person name="Heidel A.J."/>
            <person name="Lawal H.M."/>
            <person name="Felder M."/>
            <person name="Schilde C."/>
            <person name="Helps N.R."/>
            <person name="Tunggal B."/>
            <person name="Rivero F."/>
            <person name="John U."/>
            <person name="Schleicher M."/>
            <person name="Eichinger L."/>
            <person name="Platzer M."/>
            <person name="Noegel A.A."/>
            <person name="Schaap P."/>
            <person name="Gloeckner G."/>
        </authorList>
    </citation>
    <scope>NUCLEOTIDE SEQUENCE [LARGE SCALE GENOMIC DNA]</scope>
    <source>
        <strain evidence="10">ATCC 26659 / Pp 5 / PN500</strain>
    </source>
</reference>
<protein>
    <recommendedName>
        <fullName evidence="2">Ubiquitin-like modifier-activating enzyme 5</fullName>
    </recommendedName>
</protein>
<evidence type="ECO:0000256" key="2">
    <source>
        <dbReference type="ARBA" id="ARBA00016279"/>
    </source>
</evidence>
<accession>D3BCL1</accession>
<evidence type="ECO:0000256" key="6">
    <source>
        <dbReference type="ARBA" id="ARBA00022833"/>
    </source>
</evidence>
<gene>
    <name evidence="9" type="primary">uba5</name>
    <name evidence="9" type="ORF">PPL_06236</name>
</gene>
<dbReference type="STRING" id="670386.D3BCL1"/>
<dbReference type="InterPro" id="IPR000594">
    <property type="entry name" value="ThiF_NAD_FAD-bd"/>
</dbReference>
<evidence type="ECO:0000256" key="4">
    <source>
        <dbReference type="ARBA" id="ARBA00022741"/>
    </source>
</evidence>
<dbReference type="GO" id="GO:0005829">
    <property type="term" value="C:cytosol"/>
    <property type="evidence" value="ECO:0007669"/>
    <property type="project" value="TreeGrafter"/>
</dbReference>
<evidence type="ECO:0000256" key="5">
    <source>
        <dbReference type="ARBA" id="ARBA00022786"/>
    </source>
</evidence>
<dbReference type="Gene3D" id="3.40.50.720">
    <property type="entry name" value="NAD(P)-binding Rossmann-like Domain"/>
    <property type="match status" value="1"/>
</dbReference>
<dbReference type="CDD" id="cd00757">
    <property type="entry name" value="ThiF_MoeB_HesA_family"/>
    <property type="match status" value="1"/>
</dbReference>
<dbReference type="GeneID" id="31361719"/>
<dbReference type="Proteomes" id="UP000001396">
    <property type="component" value="Unassembled WGS sequence"/>
</dbReference>
<organism evidence="9 10">
    <name type="scientific">Heterostelium pallidum (strain ATCC 26659 / Pp 5 / PN500)</name>
    <name type="common">Cellular slime mold</name>
    <name type="synonym">Polysphondylium pallidum</name>
    <dbReference type="NCBI Taxonomy" id="670386"/>
    <lineage>
        <taxon>Eukaryota</taxon>
        <taxon>Amoebozoa</taxon>
        <taxon>Evosea</taxon>
        <taxon>Eumycetozoa</taxon>
        <taxon>Dictyostelia</taxon>
        <taxon>Acytosteliales</taxon>
        <taxon>Acytosteliaceae</taxon>
        <taxon>Heterostelium</taxon>
    </lineage>
</organism>
<name>D3BCL1_HETP5</name>
<keyword evidence="7" id="KW-0067">ATP-binding</keyword>
<proteinExistence type="inferred from homology"/>
<dbReference type="InParanoid" id="D3BCL1"/>
<dbReference type="FunFam" id="3.40.50.720:FF:000066">
    <property type="entry name" value="Putative ubiquitin-like modifier-activating enzyme 5"/>
    <property type="match status" value="1"/>
</dbReference>
<dbReference type="OMA" id="MNIVKDY"/>
<dbReference type="SUPFAM" id="SSF69572">
    <property type="entry name" value="Activating enzymes of the ubiquitin-like proteins"/>
    <property type="match status" value="1"/>
</dbReference>
<dbReference type="FunCoup" id="D3BCL1">
    <property type="interactions" value="707"/>
</dbReference>
<keyword evidence="10" id="KW-1185">Reference proteome</keyword>
<evidence type="ECO:0000256" key="3">
    <source>
        <dbReference type="ARBA" id="ARBA00022723"/>
    </source>
</evidence>
<feature type="domain" description="THIF-type NAD/FAD binding fold" evidence="8">
    <location>
        <begin position="25"/>
        <end position="275"/>
    </location>
</feature>
<dbReference type="PANTHER" id="PTHR10953">
    <property type="entry name" value="UBIQUITIN-ACTIVATING ENZYME E1"/>
    <property type="match status" value="1"/>
</dbReference>
<keyword evidence="3" id="KW-0479">Metal-binding</keyword>
<dbReference type="InterPro" id="IPR045886">
    <property type="entry name" value="ThiF/MoeB/HesA"/>
</dbReference>
<keyword evidence="4" id="KW-0547">Nucleotide-binding</keyword>
<comment type="caution">
    <text evidence="9">The sequence shown here is derived from an EMBL/GenBank/DDBJ whole genome shotgun (WGS) entry which is preliminary data.</text>
</comment>
<dbReference type="GO" id="GO:0071569">
    <property type="term" value="P:protein ufmylation"/>
    <property type="evidence" value="ECO:0007669"/>
    <property type="project" value="TreeGrafter"/>
</dbReference>
<dbReference type="EMBL" id="ADBJ01000028">
    <property type="protein sequence ID" value="EFA80653.1"/>
    <property type="molecule type" value="Genomic_DNA"/>
</dbReference>
<comment type="similarity">
    <text evidence="1">Belongs to the ubiquitin-activating E1 family. UBA5 subfamily.</text>
</comment>
<dbReference type="InterPro" id="IPR035985">
    <property type="entry name" value="Ubiquitin-activating_enz"/>
</dbReference>
<keyword evidence="6" id="KW-0862">Zinc</keyword>
<evidence type="ECO:0000256" key="1">
    <source>
        <dbReference type="ARBA" id="ARBA00005339"/>
    </source>
</evidence>
<evidence type="ECO:0000256" key="7">
    <source>
        <dbReference type="ARBA" id="ARBA00022840"/>
    </source>
</evidence>